<dbReference type="GO" id="GO:0005929">
    <property type="term" value="C:cilium"/>
    <property type="evidence" value="ECO:0007669"/>
    <property type="project" value="UniProtKB-SubCell"/>
</dbReference>
<dbReference type="STRING" id="451379.A0A158R408"/>
<evidence type="ECO:0000256" key="12">
    <source>
        <dbReference type="PROSITE-ProRule" id="PRU00023"/>
    </source>
</evidence>
<accession>A0A158R408</accession>
<dbReference type="GO" id="GO:0008270">
    <property type="term" value="F:zinc ion binding"/>
    <property type="evidence" value="ECO:0007669"/>
    <property type="project" value="UniProtKB-KW"/>
</dbReference>
<evidence type="ECO:0000259" key="15">
    <source>
        <dbReference type="PROSITE" id="PS50865"/>
    </source>
</evidence>
<dbReference type="Pfam" id="PF12796">
    <property type="entry name" value="Ank_2"/>
    <property type="match status" value="1"/>
</dbReference>
<keyword evidence="10" id="KW-0969">Cilium</keyword>
<evidence type="ECO:0000256" key="9">
    <source>
        <dbReference type="ARBA" id="ARBA00023043"/>
    </source>
</evidence>
<evidence type="ECO:0000256" key="8">
    <source>
        <dbReference type="ARBA" id="ARBA00022833"/>
    </source>
</evidence>
<dbReference type="Gene3D" id="3.40.50.150">
    <property type="entry name" value="Vaccinia Virus protein VP39"/>
    <property type="match status" value="2"/>
</dbReference>
<dbReference type="PROSITE" id="PS50865">
    <property type="entry name" value="ZF_MYND_2"/>
    <property type="match status" value="1"/>
</dbReference>
<dbReference type="InterPro" id="IPR025799">
    <property type="entry name" value="Arg_MeTrfase"/>
</dbReference>
<dbReference type="GO" id="GO:0016274">
    <property type="term" value="F:protein-arginine N-methyltransferase activity"/>
    <property type="evidence" value="ECO:0007669"/>
    <property type="project" value="InterPro"/>
</dbReference>
<keyword evidence="9 12" id="KW-0040">ANK repeat</keyword>
<dbReference type="Pfam" id="PF06325">
    <property type="entry name" value="PrmA"/>
    <property type="match status" value="1"/>
</dbReference>
<dbReference type="FunFam" id="3.40.50.150:FF:000071">
    <property type="entry name" value="Protein arginine N-methyltransferase 7"/>
    <property type="match status" value="1"/>
</dbReference>
<dbReference type="SUPFAM" id="SSF53335">
    <property type="entry name" value="S-adenosyl-L-methionine-dependent methyltransferases"/>
    <property type="match status" value="1"/>
</dbReference>
<keyword evidence="8" id="KW-0862">Zinc</keyword>
<reference evidence="17" key="1">
    <citation type="submission" date="2016-04" db="UniProtKB">
        <authorList>
            <consortium name="WormBaseParasite"/>
        </authorList>
    </citation>
    <scope>IDENTIFICATION</scope>
</reference>
<dbReference type="Gene3D" id="1.10.220.160">
    <property type="match status" value="1"/>
</dbReference>
<dbReference type="Pfam" id="PF01753">
    <property type="entry name" value="zf-MYND"/>
    <property type="match status" value="1"/>
</dbReference>
<dbReference type="SUPFAM" id="SSF144232">
    <property type="entry name" value="HIT/MYND zinc finger-like"/>
    <property type="match status" value="1"/>
</dbReference>
<dbReference type="AlphaFoldDB" id="A0A158R408"/>
<dbReference type="PANTHER" id="PTHR24150">
    <property type="entry name" value="ANKYRIN REPEAT AND MYND DOMAIN-CONTAINING PROTEIN 2"/>
    <property type="match status" value="1"/>
</dbReference>
<dbReference type="InterPro" id="IPR055135">
    <property type="entry name" value="PRMT_dom"/>
</dbReference>
<comment type="subcellular location">
    <subcellularLocation>
        <location evidence="1">Cell projection</location>
        <location evidence="1">Cilium</location>
    </subcellularLocation>
</comment>
<evidence type="ECO:0000313" key="16">
    <source>
        <dbReference type="Proteomes" id="UP000046393"/>
    </source>
</evidence>
<proteinExistence type="predicted"/>
<dbReference type="SMART" id="SM00248">
    <property type="entry name" value="ANK"/>
    <property type="match status" value="2"/>
</dbReference>
<keyword evidence="3 14" id="KW-0808">Transferase</keyword>
<feature type="repeat" description="ANK" evidence="12">
    <location>
        <begin position="78"/>
        <end position="110"/>
    </location>
</feature>
<evidence type="ECO:0000256" key="10">
    <source>
        <dbReference type="ARBA" id="ARBA00023069"/>
    </source>
</evidence>
<feature type="repeat" description="ANK" evidence="12">
    <location>
        <begin position="112"/>
        <end position="147"/>
    </location>
</feature>
<sequence>MDEMELKDCEKQLFNVIQQGDTEEALSLLRNSDIRISCLDEDISFFIDNVHNVVIILYIKNLLPIVCLDTITLMFFKNGMTLLDQASYKGNVTLVEELLKLGANPNSNEHKHGYTALMFAAISGKSSGPEICRILLDAGAHSYATNSINKTAAELAAFVGQNECVSVINTYISIDEIDKFLHPQGKNSPEQYPRELCLLLHATTRTHNIHPVKVILFVAENEVLMKYRKKYLYVVDRVFERQLRSKQPNEAMSIKLWLILCILRETFKFMDSLSGVEKEVKEKLLLYVKFLLKMEATDVIRPKVDLLLRNAVRGFPYHQSVLFQMLVKLIAETKLGCEPGAYKCILQVLFGPALVTRSIFCACCGVPNATKRCPSCHLAYCGSKCQKLDWKIHKKCCAAIAEQLKNQPEPVTSDLIISSGGGVCEPKEELLVNEMTSKLKNLEIFPEHSSEKTNDKSNSADICDLNDVSIKEVDDLEEKRELSKSRQKNKLLSLLEVFVHYQYIAHLLCVAVDVAMQKYLTVQDIGMIIVNYQFAVCKRCHDLAIRIKMFIEEVNPLTGEVSWRVESEYYDLAQEIARSRFGDMLHDIERNHLYQAAIHSVINQMHKAGEVVHAIDIGTGTGLLAMMAVKAGAASVTAVEMFKPMADCAKTVFYTNGLQDKIKLLSQRSTDLQPCAEEGKANCIIAEVFDTELIGEGALRTFKEAHETVAKSCCRVVPSSAKIMIAPVKSDFLKLFHQLPNQSLRCPFMNCSGSSAVFDLQLSNMSPKLVELLCKPFEIFRFNFEDGNSIKYDEMAVKSFVVESKLADSLDAIIMWWDLDMDGTGRFIMSTAPKWWNPYAQWRDHWMQGVYYLPHSVPVKHGQTITFVTFENFSEVEVSRPYCSCGIHSTCSRNAIYRINMLDTDENLKNFLEKNFRKKNIITVNAGSLIGLIAAKYANFVTILEYNDHFRRALIEYANANSLTNLKFIRDEAELDREFLAYQSLFKCYVGADSIVSEPYFFSSLLPWDNLRIWHTFKKINATFGYSKALTIFPSTFILNAIPLYLEDLWKIVAPVGVVEGFNLSPFDDICEKAQDATDDLVEAHSLWEYSNLCAGDMKTVIAITMNNTCLEQMSFENSVTLQFRPRTANAVALWVQWCSDDYQLDNGPVGEIKVGQNLDWAVGQRQGVYFFPERRRSDPTSDSITITAQLNLATTPSPTHSPLQLSFQFEPVSKSDEICKLSDSSKLLTFTF</sequence>
<evidence type="ECO:0000256" key="13">
    <source>
        <dbReference type="PROSITE-ProRule" id="PRU00134"/>
    </source>
</evidence>
<evidence type="ECO:0000256" key="3">
    <source>
        <dbReference type="ARBA" id="ARBA00022679"/>
    </source>
</evidence>
<dbReference type="InterPro" id="IPR002893">
    <property type="entry name" value="Znf_MYND"/>
</dbReference>
<dbReference type="Pfam" id="PF22528">
    <property type="entry name" value="PRMT_C"/>
    <property type="match status" value="1"/>
</dbReference>
<dbReference type="PROSITE" id="PS50088">
    <property type="entry name" value="ANK_REPEAT"/>
    <property type="match status" value="2"/>
</dbReference>
<dbReference type="GO" id="GO:0032259">
    <property type="term" value="P:methylation"/>
    <property type="evidence" value="ECO:0007669"/>
    <property type="project" value="UniProtKB-KW"/>
</dbReference>
<keyword evidence="16" id="KW-1185">Reference proteome</keyword>
<dbReference type="PANTHER" id="PTHR24150:SF8">
    <property type="entry name" value="ANKYRIN REPEAT AND MYND DOMAIN-CONTAINING PROTEIN 2"/>
    <property type="match status" value="1"/>
</dbReference>
<evidence type="ECO:0000256" key="4">
    <source>
        <dbReference type="ARBA" id="ARBA00022691"/>
    </source>
</evidence>
<dbReference type="WBParaSite" id="SMUV_0000207501-mRNA-1">
    <property type="protein sequence ID" value="SMUV_0000207501-mRNA-1"/>
    <property type="gene ID" value="SMUV_0000207501"/>
</dbReference>
<keyword evidence="11" id="KW-0966">Cell projection</keyword>
<dbReference type="PROSITE" id="PS51678">
    <property type="entry name" value="SAM_MT_PRMT"/>
    <property type="match status" value="1"/>
</dbReference>
<dbReference type="InterPro" id="IPR036770">
    <property type="entry name" value="Ankyrin_rpt-contain_sf"/>
</dbReference>
<name>A0A158R408_9BILA</name>
<evidence type="ECO:0000256" key="7">
    <source>
        <dbReference type="ARBA" id="ARBA00022771"/>
    </source>
</evidence>
<keyword evidence="4 14" id="KW-0949">S-adenosyl-L-methionine</keyword>
<evidence type="ECO:0000313" key="17">
    <source>
        <dbReference type="WBParaSite" id="SMUV_0000207501-mRNA-1"/>
    </source>
</evidence>
<keyword evidence="5" id="KW-0479">Metal-binding</keyword>
<dbReference type="InterPro" id="IPR029063">
    <property type="entry name" value="SAM-dependent_MTases_sf"/>
</dbReference>
<dbReference type="PROSITE" id="PS50297">
    <property type="entry name" value="ANK_REP_REGION"/>
    <property type="match status" value="2"/>
</dbReference>
<keyword evidence="6" id="KW-0677">Repeat</keyword>
<dbReference type="InterPro" id="IPR052452">
    <property type="entry name" value="Ankyrin-MYND_dom_contain_2"/>
</dbReference>
<feature type="domain" description="MYND-type" evidence="15">
    <location>
        <begin position="361"/>
        <end position="397"/>
    </location>
</feature>
<evidence type="ECO:0000256" key="6">
    <source>
        <dbReference type="ARBA" id="ARBA00022737"/>
    </source>
</evidence>
<protein>
    <submittedName>
        <fullName evidence="17">MYND-type domain-containing protein</fullName>
    </submittedName>
</protein>
<dbReference type="Gene3D" id="1.25.40.20">
    <property type="entry name" value="Ankyrin repeat-containing domain"/>
    <property type="match status" value="1"/>
</dbReference>
<evidence type="ECO:0000256" key="2">
    <source>
        <dbReference type="ARBA" id="ARBA00022603"/>
    </source>
</evidence>
<dbReference type="Gene3D" id="2.70.160.11">
    <property type="entry name" value="Hnrnp arginine n-methyltransferase1"/>
    <property type="match status" value="2"/>
</dbReference>
<dbReference type="InterPro" id="IPR002110">
    <property type="entry name" value="Ankyrin_rpt"/>
</dbReference>
<evidence type="ECO:0000256" key="5">
    <source>
        <dbReference type="ARBA" id="ARBA00022723"/>
    </source>
</evidence>
<dbReference type="SUPFAM" id="SSF48403">
    <property type="entry name" value="Ankyrin repeat"/>
    <property type="match status" value="1"/>
</dbReference>
<dbReference type="Proteomes" id="UP000046393">
    <property type="component" value="Unplaced"/>
</dbReference>
<organism evidence="16 17">
    <name type="scientific">Syphacia muris</name>
    <dbReference type="NCBI Taxonomy" id="451379"/>
    <lineage>
        <taxon>Eukaryota</taxon>
        <taxon>Metazoa</taxon>
        <taxon>Ecdysozoa</taxon>
        <taxon>Nematoda</taxon>
        <taxon>Chromadorea</taxon>
        <taxon>Rhabditida</taxon>
        <taxon>Spirurina</taxon>
        <taxon>Oxyuridomorpha</taxon>
        <taxon>Oxyuroidea</taxon>
        <taxon>Oxyuridae</taxon>
        <taxon>Syphacia</taxon>
    </lineage>
</organism>
<evidence type="ECO:0000256" key="1">
    <source>
        <dbReference type="ARBA" id="ARBA00004138"/>
    </source>
</evidence>
<dbReference type="Gene3D" id="6.10.140.2220">
    <property type="match status" value="1"/>
</dbReference>
<keyword evidence="7 13" id="KW-0863">Zinc-finger</keyword>
<evidence type="ECO:0000256" key="14">
    <source>
        <dbReference type="PROSITE-ProRule" id="PRU01015"/>
    </source>
</evidence>
<evidence type="ECO:0000256" key="11">
    <source>
        <dbReference type="ARBA" id="ARBA00023273"/>
    </source>
</evidence>
<dbReference type="CDD" id="cd02440">
    <property type="entry name" value="AdoMet_MTases"/>
    <property type="match status" value="1"/>
</dbReference>
<keyword evidence="2 14" id="KW-0489">Methyltransferase</keyword>